<keyword evidence="1" id="KW-0732">Signal</keyword>
<name>A0A7X4KPB3_9BURK</name>
<feature type="signal peptide" evidence="1">
    <location>
        <begin position="1"/>
        <end position="17"/>
    </location>
</feature>
<accession>A0A7X4KPB3</accession>
<gene>
    <name evidence="2" type="ORF">GTP77_16925</name>
</gene>
<feature type="chain" id="PRO_5030697114" evidence="1">
    <location>
        <begin position="18"/>
        <end position="207"/>
    </location>
</feature>
<evidence type="ECO:0000313" key="3">
    <source>
        <dbReference type="Proteomes" id="UP000450676"/>
    </source>
</evidence>
<dbReference type="AlphaFoldDB" id="A0A7X4KPB3"/>
<evidence type="ECO:0000256" key="1">
    <source>
        <dbReference type="SAM" id="SignalP"/>
    </source>
</evidence>
<comment type="caution">
    <text evidence="2">The sequence shown here is derived from an EMBL/GenBank/DDBJ whole genome shotgun (WGS) entry which is preliminary data.</text>
</comment>
<dbReference type="EMBL" id="WWCU01000019">
    <property type="protein sequence ID" value="MYN09011.1"/>
    <property type="molecule type" value="Genomic_DNA"/>
</dbReference>
<proteinExistence type="predicted"/>
<protein>
    <submittedName>
        <fullName evidence="2">Uncharacterized protein</fullName>
    </submittedName>
</protein>
<organism evidence="2 3">
    <name type="scientific">Pseudoduganella aquatica</name>
    <dbReference type="NCBI Taxonomy" id="2660641"/>
    <lineage>
        <taxon>Bacteria</taxon>
        <taxon>Pseudomonadati</taxon>
        <taxon>Pseudomonadota</taxon>
        <taxon>Betaproteobacteria</taxon>
        <taxon>Burkholderiales</taxon>
        <taxon>Oxalobacteraceae</taxon>
        <taxon>Telluria group</taxon>
        <taxon>Pseudoduganella</taxon>
    </lineage>
</organism>
<reference evidence="2 3" key="1">
    <citation type="submission" date="2019-12" db="EMBL/GenBank/DDBJ databases">
        <title>Novel species isolated from a subtropical stream in China.</title>
        <authorList>
            <person name="Lu H."/>
        </authorList>
    </citation>
    <scope>NUCLEOTIDE SEQUENCE [LARGE SCALE GENOMIC DNA]</scope>
    <source>
        <strain evidence="2 3">FT127W</strain>
    </source>
</reference>
<keyword evidence="3" id="KW-1185">Reference proteome</keyword>
<dbReference type="RefSeq" id="WP_161073326.1">
    <property type="nucleotide sequence ID" value="NZ_WWCU01000019.1"/>
</dbReference>
<evidence type="ECO:0000313" key="2">
    <source>
        <dbReference type="EMBL" id="MYN09011.1"/>
    </source>
</evidence>
<dbReference type="Proteomes" id="UP000450676">
    <property type="component" value="Unassembled WGS sequence"/>
</dbReference>
<sequence length="207" mass="22651">MMVLVILVTACSIRVHAGAVEEQPTPKVPITCLLIAKASIVTKRFDEPPYGQANVGHQIGVGTRNVLSIRAWEDLADSDTSQLWKATLEFAPITAAMTLGEVKHIPVLRSYFTYGGLFWLSGGGYVWGENTIRQVDLIRTKTGFEAVVNGPIAATAALSGAPTRTKGVWRCNVIRRKVTQLDLWEGKPGTKFESFHPANTLRPVDHL</sequence>